<dbReference type="PANTHER" id="PTHR42954">
    <property type="entry name" value="FE(2+) TRANSPORT PROTEIN A"/>
    <property type="match status" value="1"/>
</dbReference>
<organism evidence="3 4">
    <name type="scientific">Catenovulum sediminis</name>
    <dbReference type="NCBI Taxonomy" id="1740262"/>
    <lineage>
        <taxon>Bacteria</taxon>
        <taxon>Pseudomonadati</taxon>
        <taxon>Pseudomonadota</taxon>
        <taxon>Gammaproteobacteria</taxon>
        <taxon>Alteromonadales</taxon>
        <taxon>Alteromonadaceae</taxon>
        <taxon>Catenovulum</taxon>
    </lineage>
</organism>
<dbReference type="InterPro" id="IPR038157">
    <property type="entry name" value="FeoA_core_dom"/>
</dbReference>
<sequence length="75" mass="8021">MTLNKLPVGTSATVLSISPSQAGFRRKLLSLGMTPGAKITVKRLAPLGDPIEIEVRGFSLSLRKSEAETIQVETI</sequence>
<reference evidence="3 4" key="1">
    <citation type="submission" date="2024-06" db="EMBL/GenBank/DDBJ databases">
        <authorList>
            <person name="Chen R.Y."/>
        </authorList>
    </citation>
    <scope>NUCLEOTIDE SEQUENCE [LARGE SCALE GENOMIC DNA]</scope>
    <source>
        <strain evidence="3 4">D2</strain>
    </source>
</reference>
<dbReference type="RefSeq" id="WP_143872133.1">
    <property type="nucleotide sequence ID" value="NZ_CP041660.1"/>
</dbReference>
<evidence type="ECO:0000256" key="1">
    <source>
        <dbReference type="ARBA" id="ARBA00023004"/>
    </source>
</evidence>
<dbReference type="Pfam" id="PF04023">
    <property type="entry name" value="FeoA"/>
    <property type="match status" value="1"/>
</dbReference>
<evidence type="ECO:0000313" key="3">
    <source>
        <dbReference type="EMBL" id="MER2492834.1"/>
    </source>
</evidence>
<proteinExistence type="predicted"/>
<dbReference type="InterPro" id="IPR008988">
    <property type="entry name" value="Transcriptional_repressor_C"/>
</dbReference>
<dbReference type="SUPFAM" id="SSF50037">
    <property type="entry name" value="C-terminal domain of transcriptional repressors"/>
    <property type="match status" value="1"/>
</dbReference>
<dbReference type="SMART" id="SM00899">
    <property type="entry name" value="FeoA"/>
    <property type="match status" value="1"/>
</dbReference>
<gene>
    <name evidence="3" type="ORF">ABS311_13190</name>
</gene>
<dbReference type="PANTHER" id="PTHR42954:SF2">
    <property type="entry name" value="FE(2+) TRANSPORT PROTEIN A"/>
    <property type="match status" value="1"/>
</dbReference>
<protein>
    <submittedName>
        <fullName evidence="3">FeoA family protein</fullName>
    </submittedName>
</protein>
<evidence type="ECO:0000259" key="2">
    <source>
        <dbReference type="SMART" id="SM00899"/>
    </source>
</evidence>
<keyword evidence="4" id="KW-1185">Reference proteome</keyword>
<dbReference type="InterPro" id="IPR052713">
    <property type="entry name" value="FeoA"/>
</dbReference>
<evidence type="ECO:0000313" key="4">
    <source>
        <dbReference type="Proteomes" id="UP001467690"/>
    </source>
</evidence>
<comment type="caution">
    <text evidence="3">The sequence shown here is derived from an EMBL/GenBank/DDBJ whole genome shotgun (WGS) entry which is preliminary data.</text>
</comment>
<accession>A0ABV1RIS8</accession>
<feature type="domain" description="Ferrous iron transporter FeoA-like" evidence="2">
    <location>
        <begin position="1"/>
        <end position="74"/>
    </location>
</feature>
<dbReference type="EMBL" id="JBELOE010000236">
    <property type="protein sequence ID" value="MER2492834.1"/>
    <property type="molecule type" value="Genomic_DNA"/>
</dbReference>
<keyword evidence="1" id="KW-0408">Iron</keyword>
<dbReference type="InterPro" id="IPR007167">
    <property type="entry name" value="Fe-transptr_FeoA-like"/>
</dbReference>
<dbReference type="Gene3D" id="2.30.30.90">
    <property type="match status" value="1"/>
</dbReference>
<dbReference type="Proteomes" id="UP001467690">
    <property type="component" value="Unassembled WGS sequence"/>
</dbReference>
<name>A0ABV1RIS8_9ALTE</name>